<dbReference type="PANTHER" id="PTHR43513">
    <property type="entry name" value="DIHYDROOROTATE DEHYDROGENASE B (NAD(+)), ELECTRON TRANSFER SUBUNIT"/>
    <property type="match status" value="1"/>
</dbReference>
<keyword evidence="3 11" id="KW-0285">Flavoprotein</keyword>
<comment type="cofactor">
    <cofactor evidence="13">
        <name>[2Fe-2S] cluster</name>
        <dbReference type="ChEBI" id="CHEBI:190135"/>
    </cofactor>
    <text evidence="13">Binds 1 [2Fe-2S] cluster per subunit.</text>
</comment>
<keyword evidence="5 11" id="KW-0479">Metal-binding</keyword>
<evidence type="ECO:0000313" key="15">
    <source>
        <dbReference type="EMBL" id="MTV47618.1"/>
    </source>
</evidence>
<evidence type="ECO:0000256" key="5">
    <source>
        <dbReference type="ARBA" id="ARBA00022723"/>
    </source>
</evidence>
<dbReference type="Gene3D" id="2.10.240.10">
    <property type="entry name" value="Dihydroorotate dehydrogenase, electron transfer subunit"/>
    <property type="match status" value="1"/>
</dbReference>
<dbReference type="GO" id="GO:0051537">
    <property type="term" value="F:2 iron, 2 sulfur cluster binding"/>
    <property type="evidence" value="ECO:0007669"/>
    <property type="project" value="UniProtKB-KW"/>
</dbReference>
<keyword evidence="10 11" id="KW-0411">Iron-sulfur</keyword>
<dbReference type="AlphaFoldDB" id="A0A6I3SBB5"/>
<feature type="domain" description="FAD-binding FR-type" evidence="14">
    <location>
        <begin position="9"/>
        <end position="109"/>
    </location>
</feature>
<name>A0A6I3SBB5_HELMO</name>
<evidence type="ECO:0000256" key="1">
    <source>
        <dbReference type="ARBA" id="ARBA00006422"/>
    </source>
</evidence>
<dbReference type="Proteomes" id="UP000430670">
    <property type="component" value="Unassembled WGS sequence"/>
</dbReference>
<feature type="binding site" evidence="11 13">
    <location>
        <position position="233"/>
    </location>
    <ligand>
        <name>[2Fe-2S] cluster</name>
        <dbReference type="ChEBI" id="CHEBI:190135"/>
    </ligand>
</feature>
<sequence>MEGAMTMEPLLTKAVLLDQEQIQPGFFRMILSVPEVARRAEPGQFVQIRVNNGLDPLLPRPISLHDIDPLKGTITLLYHSAGKGTRILATAAAGQELPLWGPLGKGWKMTEPEENYLPVYVAGGIGIAPLLPLAAAWSRREEPGILLYGARSTGQVMTVEGFKDLGVDVQVATEDGSLGMTGRVTDLLERSPWGERRPLLYVCGPKPMLKAVHKMAESKGWACQISLEERMCCGLGACLSCVCKTKAKAAGKAWTHSKVCTDGPVFWSGEVVWDE</sequence>
<organism evidence="15 16">
    <name type="scientific">Heliobacterium mobile</name>
    <name type="common">Heliobacillus mobilis</name>
    <dbReference type="NCBI Taxonomy" id="28064"/>
    <lineage>
        <taxon>Bacteria</taxon>
        <taxon>Bacillati</taxon>
        <taxon>Bacillota</taxon>
        <taxon>Clostridia</taxon>
        <taxon>Eubacteriales</taxon>
        <taxon>Heliobacteriaceae</taxon>
        <taxon>Heliobacterium</taxon>
    </lineage>
</organism>
<comment type="caution">
    <text evidence="15">The sequence shown here is derived from an EMBL/GenBank/DDBJ whole genome shotgun (WGS) entry which is preliminary data.</text>
</comment>
<dbReference type="UniPathway" id="UPA00070">
    <property type="reaction ID" value="UER00945"/>
</dbReference>
<dbReference type="InterPro" id="IPR017927">
    <property type="entry name" value="FAD-bd_FR_type"/>
</dbReference>
<evidence type="ECO:0000256" key="13">
    <source>
        <dbReference type="PIRSR" id="PIRSR006816-2"/>
    </source>
</evidence>
<feature type="binding site" evidence="11 12">
    <location>
        <begin position="84"/>
        <end position="85"/>
    </location>
    <ligand>
        <name>FAD</name>
        <dbReference type="ChEBI" id="CHEBI:57692"/>
    </ligand>
</feature>
<comment type="similarity">
    <text evidence="1 11">Belongs to the PyrK family.</text>
</comment>
<dbReference type="PRINTS" id="PR00409">
    <property type="entry name" value="PHDIOXRDTASE"/>
</dbReference>
<dbReference type="InterPro" id="IPR001433">
    <property type="entry name" value="OxRdtase_FAD/NAD-bd"/>
</dbReference>
<protein>
    <recommendedName>
        <fullName evidence="11">Dihydroorotate dehydrogenase B (NAD(+)), electron transfer subunit</fullName>
    </recommendedName>
    <alternativeName>
        <fullName evidence="11">Dihydroorotate oxidase B, electron transfer subunit</fullName>
    </alternativeName>
</protein>
<evidence type="ECO:0000256" key="9">
    <source>
        <dbReference type="ARBA" id="ARBA00023004"/>
    </source>
</evidence>
<comment type="caution">
    <text evidence="11">Lacks conserved residue(s) required for the propagation of feature annotation.</text>
</comment>
<gene>
    <name evidence="11" type="primary">pyrK</name>
    <name evidence="15" type="ORF">GJ688_01315</name>
</gene>
<keyword evidence="8 11" id="KW-0249">Electron transport</keyword>
<comment type="cofactor">
    <cofactor evidence="11 12">
        <name>FAD</name>
        <dbReference type="ChEBI" id="CHEBI:57692"/>
    </cofactor>
    <text evidence="11 12">Binds 1 FAD per subunit.</text>
</comment>
<keyword evidence="9 11" id="KW-0408">Iron</keyword>
<dbReference type="InterPro" id="IPR050353">
    <property type="entry name" value="PyrK_electron_transfer"/>
</dbReference>
<accession>A0A6I3SBB5</accession>
<dbReference type="GO" id="GO:0044205">
    <property type="term" value="P:'de novo' UMP biosynthetic process"/>
    <property type="evidence" value="ECO:0007669"/>
    <property type="project" value="UniProtKB-UniRule"/>
</dbReference>
<evidence type="ECO:0000256" key="7">
    <source>
        <dbReference type="ARBA" id="ARBA00022975"/>
    </source>
</evidence>
<dbReference type="Pfam" id="PF10418">
    <property type="entry name" value="DHODB_Fe-S_bind"/>
    <property type="match status" value="1"/>
</dbReference>
<dbReference type="Pfam" id="PF00175">
    <property type="entry name" value="NAD_binding_1"/>
    <property type="match status" value="1"/>
</dbReference>
<dbReference type="GO" id="GO:0016491">
    <property type="term" value="F:oxidoreductase activity"/>
    <property type="evidence" value="ECO:0007669"/>
    <property type="project" value="InterPro"/>
</dbReference>
<dbReference type="HAMAP" id="MF_01211">
    <property type="entry name" value="DHODB_Fe_S_bind"/>
    <property type="match status" value="1"/>
</dbReference>
<feature type="binding site" evidence="11 13">
    <location>
        <position position="241"/>
    </location>
    <ligand>
        <name>[2Fe-2S] cluster</name>
        <dbReference type="ChEBI" id="CHEBI:190135"/>
    </ligand>
</feature>
<dbReference type="GO" id="GO:0050660">
    <property type="term" value="F:flavin adenine dinucleotide binding"/>
    <property type="evidence" value="ECO:0007669"/>
    <property type="project" value="InterPro"/>
</dbReference>
<evidence type="ECO:0000256" key="3">
    <source>
        <dbReference type="ARBA" id="ARBA00022630"/>
    </source>
</evidence>
<evidence type="ECO:0000256" key="12">
    <source>
        <dbReference type="PIRSR" id="PIRSR006816-1"/>
    </source>
</evidence>
<dbReference type="InterPro" id="IPR037117">
    <property type="entry name" value="Dihydroorotate_DH_ele_sf"/>
</dbReference>
<dbReference type="Gene3D" id="2.40.30.10">
    <property type="entry name" value="Translation factors"/>
    <property type="match status" value="1"/>
</dbReference>
<reference evidence="15 16" key="1">
    <citation type="submission" date="2019-11" db="EMBL/GenBank/DDBJ databases">
        <title>Whole-genome sequence of a the green, strictly anaerobic photosynthetic bacterium Heliobacillus mobilis DSM 6151.</title>
        <authorList>
            <person name="Kyndt J.A."/>
            <person name="Meyer T.E."/>
        </authorList>
    </citation>
    <scope>NUCLEOTIDE SEQUENCE [LARGE SCALE GENOMIC DNA]</scope>
    <source>
        <strain evidence="15 16">DSM 6151</strain>
    </source>
</reference>
<feature type="binding site" evidence="11 13">
    <location>
        <position position="260"/>
    </location>
    <ligand>
        <name>[2Fe-2S] cluster</name>
        <dbReference type="ChEBI" id="CHEBI:190135"/>
    </ligand>
</feature>
<comment type="subunit">
    <text evidence="11">Heterotetramer of 2 PyrK and 2 PyrD type B subunits.</text>
</comment>
<dbReference type="EMBL" id="WNKU01000001">
    <property type="protein sequence ID" value="MTV47618.1"/>
    <property type="molecule type" value="Genomic_DNA"/>
</dbReference>
<feature type="binding site" evidence="11 12">
    <location>
        <begin position="60"/>
        <end position="63"/>
    </location>
    <ligand>
        <name>FAD</name>
        <dbReference type="ChEBI" id="CHEBI:57692"/>
    </ligand>
</feature>
<dbReference type="InterPro" id="IPR019480">
    <property type="entry name" value="Dihydroorotate_DH_Fe-S-bd"/>
</dbReference>
<dbReference type="SUPFAM" id="SSF63380">
    <property type="entry name" value="Riboflavin synthase domain-like"/>
    <property type="match status" value="1"/>
</dbReference>
<evidence type="ECO:0000313" key="16">
    <source>
        <dbReference type="Proteomes" id="UP000430670"/>
    </source>
</evidence>
<dbReference type="SUPFAM" id="SSF52343">
    <property type="entry name" value="Ferredoxin reductase-like, C-terminal NADP-linked domain"/>
    <property type="match status" value="1"/>
</dbReference>
<keyword evidence="4 11" id="KW-0001">2Fe-2S</keyword>
<dbReference type="GO" id="GO:0009055">
    <property type="term" value="F:electron transfer activity"/>
    <property type="evidence" value="ECO:0007669"/>
    <property type="project" value="UniProtKB-UniRule"/>
</dbReference>
<keyword evidence="2 11" id="KW-0813">Transport</keyword>
<dbReference type="OrthoDB" id="9789468at2"/>
<dbReference type="CDD" id="cd06218">
    <property type="entry name" value="DHOD_e_trans"/>
    <property type="match status" value="1"/>
</dbReference>
<evidence type="ECO:0000256" key="2">
    <source>
        <dbReference type="ARBA" id="ARBA00022448"/>
    </source>
</evidence>
<evidence type="ECO:0000256" key="6">
    <source>
        <dbReference type="ARBA" id="ARBA00022827"/>
    </source>
</evidence>
<dbReference type="InterPro" id="IPR012165">
    <property type="entry name" value="Cyt_c3_hydrogenase_gsu"/>
</dbReference>
<comment type="pathway">
    <text evidence="11">Pyrimidine metabolism; UMP biosynthesis via de novo pathway; orotate from (S)-dihydroorotate (NAD(+) route): step 1/1.</text>
</comment>
<evidence type="ECO:0000259" key="14">
    <source>
        <dbReference type="PROSITE" id="PS51384"/>
    </source>
</evidence>
<dbReference type="InterPro" id="IPR039261">
    <property type="entry name" value="FNR_nucleotide-bd"/>
</dbReference>
<dbReference type="InterPro" id="IPR023455">
    <property type="entry name" value="Dihydroorotate_DHASE_ETsu"/>
</dbReference>
<dbReference type="GO" id="GO:0046872">
    <property type="term" value="F:metal ion binding"/>
    <property type="evidence" value="ECO:0007669"/>
    <property type="project" value="UniProtKB-KW"/>
</dbReference>
<comment type="cofactor">
    <cofactor evidence="11">
        <name>[2Fe-2S] cluster</name>
        <dbReference type="ChEBI" id="CHEBI:190135"/>
    </cofactor>
    <text evidence="11">Binds 1 [2Fe-2S] cluster per subunit.</text>
</comment>
<dbReference type="PIRSF" id="PIRSF006816">
    <property type="entry name" value="Cyc3_hyd_g"/>
    <property type="match status" value="1"/>
</dbReference>
<keyword evidence="7 11" id="KW-0665">Pyrimidine biosynthesis</keyword>
<keyword evidence="16" id="KW-1185">Reference proteome</keyword>
<evidence type="ECO:0000256" key="8">
    <source>
        <dbReference type="ARBA" id="ARBA00022982"/>
    </source>
</evidence>
<evidence type="ECO:0000256" key="10">
    <source>
        <dbReference type="ARBA" id="ARBA00023014"/>
    </source>
</evidence>
<evidence type="ECO:0000256" key="11">
    <source>
        <dbReference type="HAMAP-Rule" id="MF_01211"/>
    </source>
</evidence>
<dbReference type="PROSITE" id="PS51384">
    <property type="entry name" value="FAD_FR"/>
    <property type="match status" value="1"/>
</dbReference>
<keyword evidence="6 11" id="KW-0274">FAD</keyword>
<feature type="binding site" evidence="11 13">
    <location>
        <position position="238"/>
    </location>
    <ligand>
        <name>[2Fe-2S] cluster</name>
        <dbReference type="ChEBI" id="CHEBI:190135"/>
    </ligand>
</feature>
<comment type="function">
    <text evidence="11">Responsible for channeling the electrons from the oxidation of dihydroorotate from the FMN redox center in the PyrD type B subunit to the ultimate electron acceptor NAD(+).</text>
</comment>
<dbReference type="InterPro" id="IPR017938">
    <property type="entry name" value="Riboflavin_synthase-like_b-brl"/>
</dbReference>
<evidence type="ECO:0000256" key="4">
    <source>
        <dbReference type="ARBA" id="ARBA00022714"/>
    </source>
</evidence>
<dbReference type="PANTHER" id="PTHR43513:SF3">
    <property type="entry name" value="DIHYDROOROTATE DEHYDROGENASE B (NAD(+)), ELECTRON TRANSFER SUBUNIT-RELATED"/>
    <property type="match status" value="1"/>
</dbReference>
<proteinExistence type="inferred from homology"/>
<dbReference type="Gene3D" id="3.40.50.80">
    <property type="entry name" value="Nucleotide-binding domain of ferredoxin-NADP reductase (FNR) module"/>
    <property type="match status" value="1"/>
</dbReference>